<dbReference type="RefSeq" id="WP_154533202.1">
    <property type="nucleotide sequence ID" value="NZ_VUNG01000004.1"/>
</dbReference>
<protein>
    <submittedName>
        <fullName evidence="1">Uncharacterized protein</fullName>
    </submittedName>
</protein>
<organism evidence="1 2">
    <name type="scientific">Hallella mizrahii</name>
    <dbReference type="NCBI Taxonomy" id="2606637"/>
    <lineage>
        <taxon>Bacteria</taxon>
        <taxon>Pseudomonadati</taxon>
        <taxon>Bacteroidota</taxon>
        <taxon>Bacteroidia</taxon>
        <taxon>Bacteroidales</taxon>
        <taxon>Prevotellaceae</taxon>
        <taxon>Hallella</taxon>
    </lineage>
</organism>
<accession>A0A7K0KCL3</accession>
<dbReference type="AlphaFoldDB" id="A0A7K0KCL3"/>
<proteinExistence type="predicted"/>
<name>A0A7K0KCL3_9BACT</name>
<keyword evidence="2" id="KW-1185">Reference proteome</keyword>
<sequence length="238" mass="27048">MENKKSIRGVQITDAVRKELEDTGRSRVLTFKDRKGKQYMAHIELQDGKMVVVPEGKYLEHRCPHCGGRIRITSKGYFCEHCLDKGGTCKWHCNGILSHRFIMPHEIEAFLDGHPTVLDGCFNSQGRIFSAVLVESDVYGMSLSSVVGKCPVCGEDVLVSPVAFNCSSHEKLGEPYHFTLWRHIRGHEVTLDELRELLEYGVTKNEVTLTDERGSLSKAYLRLSDDRKRIVADYNKFN</sequence>
<reference evidence="1 2" key="1">
    <citation type="submission" date="2019-08" db="EMBL/GenBank/DDBJ databases">
        <title>In-depth cultivation of the pig gut microbiome towards novel bacterial diversity and tailored functional studies.</title>
        <authorList>
            <person name="Wylensek D."/>
            <person name="Hitch T.C.A."/>
            <person name="Clavel T."/>
        </authorList>
    </citation>
    <scope>NUCLEOTIDE SEQUENCE [LARGE SCALE GENOMIC DNA]</scope>
    <source>
        <strain evidence="1 2">LKV-178-WT-2A</strain>
    </source>
</reference>
<evidence type="ECO:0000313" key="1">
    <source>
        <dbReference type="EMBL" id="MST83619.1"/>
    </source>
</evidence>
<gene>
    <name evidence="1" type="ORF">FYJ73_02820</name>
</gene>
<comment type="caution">
    <text evidence="1">The sequence shown here is derived from an EMBL/GenBank/DDBJ whole genome shotgun (WGS) entry which is preliminary data.</text>
</comment>
<dbReference type="Proteomes" id="UP000438914">
    <property type="component" value="Unassembled WGS sequence"/>
</dbReference>
<evidence type="ECO:0000313" key="2">
    <source>
        <dbReference type="Proteomes" id="UP000438914"/>
    </source>
</evidence>
<dbReference type="Gene3D" id="3.90.640.80">
    <property type="match status" value="1"/>
</dbReference>
<dbReference type="EMBL" id="VUNG01000004">
    <property type="protein sequence ID" value="MST83619.1"/>
    <property type="molecule type" value="Genomic_DNA"/>
</dbReference>